<dbReference type="Pfam" id="PF18130">
    <property type="entry name" value="ATPgrasp_N"/>
    <property type="match status" value="1"/>
</dbReference>
<dbReference type="PANTHER" id="PTHR43585:SF2">
    <property type="entry name" value="ATP-GRASP ENZYME FSQD"/>
    <property type="match status" value="1"/>
</dbReference>
<reference evidence="7 8" key="1">
    <citation type="submission" date="2023-04" db="EMBL/GenBank/DDBJ databases">
        <title>Colletotrichum tabacum stain YC1 causing leaf anthracnose on Nicotiana tabacum(L.) cv.</title>
        <authorList>
            <person name="Ji Z."/>
            <person name="Wang M."/>
            <person name="Zhang J."/>
            <person name="Wang N."/>
            <person name="Zhou Z."/>
        </authorList>
    </citation>
    <scope>NUCLEOTIDE SEQUENCE [LARGE SCALE GENOMIC DNA]</scope>
    <source>
        <strain evidence="7 8">YC1</strain>
    </source>
</reference>
<name>A0AAV9T7Z3_9PEZI</name>
<protein>
    <submittedName>
        <fullName evidence="7">Glutathione synthetase ATP-binding protein</fullName>
    </submittedName>
</protein>
<evidence type="ECO:0000313" key="8">
    <source>
        <dbReference type="Proteomes" id="UP001327957"/>
    </source>
</evidence>
<dbReference type="PROSITE" id="PS50975">
    <property type="entry name" value="ATP_GRASP"/>
    <property type="match status" value="1"/>
</dbReference>
<keyword evidence="8" id="KW-1185">Reference proteome</keyword>
<keyword evidence="1" id="KW-0436">Ligase</keyword>
<dbReference type="PANTHER" id="PTHR43585">
    <property type="entry name" value="FUMIPYRROLE BIOSYNTHESIS PROTEIN C"/>
    <property type="match status" value="1"/>
</dbReference>
<dbReference type="GO" id="GO:0016874">
    <property type="term" value="F:ligase activity"/>
    <property type="evidence" value="ECO:0007669"/>
    <property type="project" value="UniProtKB-KW"/>
</dbReference>
<feature type="domain" description="ATP-grasp" evidence="6">
    <location>
        <begin position="302"/>
        <end position="548"/>
    </location>
</feature>
<sequence length="664" mass="72315">MLLETTSTNKQTANLVNLSGLRYTTVDRQSWKTERLPKETGTLVVNVYPDDTLREHDDGSDTDAASSSAAVRNFLLDGTREDHSLVKLLLPVRSGYVVQSDFLERRMVDCLNVTEVRGFVAPGQHIQGLSADAYESMGLSDLLPYSYGAVVMAPSCAAGVEKSAALLDEELTKRLSFAWLSPNPIPRKRLAFVGAAPLSKFKGYAAAAAALNIALVVLDVPDQVVAGDEYAHLREEFVPVDLTADAGLAQRLADVVSEMQDTGKRFDGIMSVDEHLLGIVSQAATLLGFPTSPPAAIALAQNKFQTRQLDANAYARLVRSPADLEALLAEKDSGRAPPPYPLIVKPCKGWSSEGVWKVDNERELRARVPMLWQDLFADWHGRDVVVEAYVDGPEVDANMALVDGEVAFFEVNDDFPSSADNDDDGRAKDKSPPATFVETSNMLPSALAASELEALRRRLHEIALAVGFRDGVLHMEARLRNSSSHYAREEGGGSLVDLRPKAGAASSAKPEDVFLIEINPRPPGWQEVEATAHAYGVSYYSLAVLNAVGDRERFATLSRPFVGGAQYHMQLLFVSAQKGGTYRSGDVCAAVLDHGGATGRRLREHVVEYATLMQDGQEVPDPRTGKVFGSFIAFFLVVSRTSRREAIEIGREIEQLVRAHTDGF</sequence>
<accession>A0AAV9T7Z3</accession>
<evidence type="ECO:0000256" key="3">
    <source>
        <dbReference type="ARBA" id="ARBA00022840"/>
    </source>
</evidence>
<dbReference type="EMBL" id="JASAOK010000043">
    <property type="protein sequence ID" value="KAK6215461.1"/>
    <property type="molecule type" value="Genomic_DNA"/>
</dbReference>
<dbReference type="InterPro" id="IPR041472">
    <property type="entry name" value="BL00235/CARNS1_N"/>
</dbReference>
<dbReference type="GO" id="GO:0005524">
    <property type="term" value="F:ATP binding"/>
    <property type="evidence" value="ECO:0007669"/>
    <property type="project" value="UniProtKB-UniRule"/>
</dbReference>
<evidence type="ECO:0000313" key="7">
    <source>
        <dbReference type="EMBL" id="KAK6215461.1"/>
    </source>
</evidence>
<dbReference type="GO" id="GO:0046872">
    <property type="term" value="F:metal ion binding"/>
    <property type="evidence" value="ECO:0007669"/>
    <property type="project" value="InterPro"/>
</dbReference>
<dbReference type="Proteomes" id="UP001327957">
    <property type="component" value="Unassembled WGS sequence"/>
</dbReference>
<dbReference type="Gene3D" id="3.40.50.20">
    <property type="match status" value="1"/>
</dbReference>
<gene>
    <name evidence="7" type="ORF">QIS74_08480</name>
</gene>
<evidence type="ECO:0000256" key="5">
    <source>
        <dbReference type="SAM" id="MobiDB-lite"/>
    </source>
</evidence>
<dbReference type="Gene3D" id="3.30.470.20">
    <property type="entry name" value="ATP-grasp fold, B domain"/>
    <property type="match status" value="1"/>
</dbReference>
<dbReference type="AlphaFoldDB" id="A0AAV9T7Z3"/>
<dbReference type="InterPro" id="IPR052032">
    <property type="entry name" value="ATP-dep_AA_Ligase"/>
</dbReference>
<evidence type="ECO:0000259" key="6">
    <source>
        <dbReference type="PROSITE" id="PS50975"/>
    </source>
</evidence>
<evidence type="ECO:0000256" key="2">
    <source>
        <dbReference type="ARBA" id="ARBA00022741"/>
    </source>
</evidence>
<feature type="region of interest" description="Disordered" evidence="5">
    <location>
        <begin position="416"/>
        <end position="436"/>
    </location>
</feature>
<evidence type="ECO:0000256" key="4">
    <source>
        <dbReference type="PROSITE-ProRule" id="PRU00409"/>
    </source>
</evidence>
<dbReference type="Pfam" id="PF13535">
    <property type="entry name" value="ATP-grasp_4"/>
    <property type="match status" value="1"/>
</dbReference>
<dbReference type="Gene3D" id="3.30.1490.20">
    <property type="entry name" value="ATP-grasp fold, A domain"/>
    <property type="match status" value="1"/>
</dbReference>
<dbReference type="InterPro" id="IPR011761">
    <property type="entry name" value="ATP-grasp"/>
</dbReference>
<dbReference type="InterPro" id="IPR013815">
    <property type="entry name" value="ATP_grasp_subdomain_1"/>
</dbReference>
<comment type="caution">
    <text evidence="7">The sequence shown here is derived from an EMBL/GenBank/DDBJ whole genome shotgun (WGS) entry which is preliminary data.</text>
</comment>
<evidence type="ECO:0000256" key="1">
    <source>
        <dbReference type="ARBA" id="ARBA00022598"/>
    </source>
</evidence>
<keyword evidence="3 4" id="KW-0067">ATP-binding</keyword>
<dbReference type="SUPFAM" id="SSF56059">
    <property type="entry name" value="Glutathione synthetase ATP-binding domain-like"/>
    <property type="match status" value="1"/>
</dbReference>
<keyword evidence="2 4" id="KW-0547">Nucleotide-binding</keyword>
<organism evidence="7 8">
    <name type="scientific">Colletotrichum tabaci</name>
    <dbReference type="NCBI Taxonomy" id="1209068"/>
    <lineage>
        <taxon>Eukaryota</taxon>
        <taxon>Fungi</taxon>
        <taxon>Dikarya</taxon>
        <taxon>Ascomycota</taxon>
        <taxon>Pezizomycotina</taxon>
        <taxon>Sordariomycetes</taxon>
        <taxon>Hypocreomycetidae</taxon>
        <taxon>Glomerellales</taxon>
        <taxon>Glomerellaceae</taxon>
        <taxon>Colletotrichum</taxon>
        <taxon>Colletotrichum destructivum species complex</taxon>
    </lineage>
</organism>
<proteinExistence type="predicted"/>